<organism evidence="2 3">
    <name type="scientific">Azonexus hydrophilus</name>
    <dbReference type="NCBI Taxonomy" id="418702"/>
    <lineage>
        <taxon>Bacteria</taxon>
        <taxon>Pseudomonadati</taxon>
        <taxon>Pseudomonadota</taxon>
        <taxon>Betaproteobacteria</taxon>
        <taxon>Rhodocyclales</taxon>
        <taxon>Azonexaceae</taxon>
        <taxon>Azonexus</taxon>
    </lineage>
</organism>
<evidence type="ECO:0000313" key="2">
    <source>
        <dbReference type="EMBL" id="OMG51674.1"/>
    </source>
</evidence>
<sequence>MTLGAESQLQLLGATCSKEKPNEFEMVIQGGMLDALGINMYSTLAKSMVEFVANSHDSEAGYVNISIPFDRILSARALVRAEAKKAVAAGKMEPFTVLLLPLPDDIKIEITDDGHGMDPADVQHKFLPVNRKRRLDNGSGKESNLNSESGKRKVMGRKGLGKLAGFGVAEKITIKTKRAEDDFWTVFEMDYAKLSEAPNLAGVTIPATYQTGTPAEKGTIITLSRLRCDALKRGETDLRSTLNQNFFGIRSEDFAIKINGNTLSTPPVEYSFTFPTERPHDGFARTVVEVEEVGNIAFDYVVKFRTPGDSLKNDQRGARIYCHNRLAAGPSLFGLPSGVHNFHGQDYMECIVQADQLDEIGVDLVSTDRTQLKGESEVVIAFMDRITDILRRALNAHYKFKEGIVDQEIVEKNPGWLRLVDSMDKKTREPAKKLLRTLGSQFGVGSREFNEIAPLVMNTMNAGEVLVRLIEVGTSAKEINEIAAALLDLAEVEKSQALTIFRGKLSAIHALRQLINKGKEEWRKKQFEEELHTLLKRNPWLIRQEFSNHLTSNQTLETLCSELANELGVDHFAEDSPKKANLRPDLVFLMNDPNFHELVIVELKSPTIPLEIDHLTQLMGYISDAEAWIKRKFHHDVRVTGYLIGTREEPEKRTRDAITLENQIAKAGPTTEWKVYDLHELLRNTEGAHADMIKAIENDLGEDHVLIIPKSPTALASASSDENAESVAPSAAENAATTTPS</sequence>
<evidence type="ECO:0000313" key="3">
    <source>
        <dbReference type="Proteomes" id="UP000187526"/>
    </source>
</evidence>
<accession>A0A1R1HZE0</accession>
<dbReference type="OrthoDB" id="8765545at2"/>
<gene>
    <name evidence="2" type="ORF">BJN45_17300</name>
</gene>
<dbReference type="RefSeq" id="WP_076097530.1">
    <property type="nucleotide sequence ID" value="NZ_MTHD01000009.1"/>
</dbReference>
<dbReference type="SUPFAM" id="SSF55874">
    <property type="entry name" value="ATPase domain of HSP90 chaperone/DNA topoisomerase II/histidine kinase"/>
    <property type="match status" value="1"/>
</dbReference>
<dbReference type="Proteomes" id="UP000187526">
    <property type="component" value="Unassembled WGS sequence"/>
</dbReference>
<dbReference type="AlphaFoldDB" id="A0A1R1HZE0"/>
<name>A0A1R1HZE0_9RHOO</name>
<comment type="caution">
    <text evidence="2">The sequence shown here is derived from an EMBL/GenBank/DDBJ whole genome shotgun (WGS) entry which is preliminary data.</text>
</comment>
<keyword evidence="3" id="KW-1185">Reference proteome</keyword>
<evidence type="ECO:0008006" key="4">
    <source>
        <dbReference type="Google" id="ProtNLM"/>
    </source>
</evidence>
<dbReference type="Gene3D" id="3.30.565.10">
    <property type="entry name" value="Histidine kinase-like ATPase, C-terminal domain"/>
    <property type="match status" value="1"/>
</dbReference>
<protein>
    <recommendedName>
        <fullName evidence="4">ATP-binding protein</fullName>
    </recommendedName>
</protein>
<dbReference type="STRING" id="418702.BJN45_17300"/>
<proteinExistence type="predicted"/>
<dbReference type="InterPro" id="IPR036890">
    <property type="entry name" value="HATPase_C_sf"/>
</dbReference>
<reference evidence="2 3" key="1">
    <citation type="submission" date="2016-10" db="EMBL/GenBank/DDBJ databases">
        <title>Alkaliphiles isolated from bioreactors.</title>
        <authorList>
            <person name="Salah Z."/>
            <person name="Rout S.P."/>
            <person name="Humphreys P.N."/>
        </authorList>
    </citation>
    <scope>NUCLEOTIDE SEQUENCE [LARGE SCALE GENOMIC DNA]</scope>
    <source>
        <strain evidence="2 3">ZS02</strain>
    </source>
</reference>
<feature type="region of interest" description="Disordered" evidence="1">
    <location>
        <begin position="714"/>
        <end position="741"/>
    </location>
</feature>
<evidence type="ECO:0000256" key="1">
    <source>
        <dbReference type="SAM" id="MobiDB-lite"/>
    </source>
</evidence>
<dbReference type="EMBL" id="MTHD01000009">
    <property type="protein sequence ID" value="OMG51674.1"/>
    <property type="molecule type" value="Genomic_DNA"/>
</dbReference>
<dbReference type="Pfam" id="PF13589">
    <property type="entry name" value="HATPase_c_3"/>
    <property type="match status" value="1"/>
</dbReference>
<feature type="region of interest" description="Disordered" evidence="1">
    <location>
        <begin position="131"/>
        <end position="152"/>
    </location>
</feature>